<dbReference type="GO" id="GO:0007051">
    <property type="term" value="P:spindle organization"/>
    <property type="evidence" value="ECO:0007669"/>
    <property type="project" value="TreeGrafter"/>
</dbReference>
<keyword evidence="3" id="KW-0677">Repeat</keyword>
<evidence type="ECO:0000256" key="3">
    <source>
        <dbReference type="ARBA" id="ARBA00022737"/>
    </source>
</evidence>
<evidence type="ECO:0000256" key="1">
    <source>
        <dbReference type="ARBA" id="ARBA00004496"/>
    </source>
</evidence>
<evidence type="ECO:0000313" key="8">
    <source>
        <dbReference type="Proteomes" id="UP000052943"/>
    </source>
</evidence>
<feature type="region of interest" description="Disordered" evidence="5">
    <location>
        <begin position="550"/>
        <end position="594"/>
    </location>
</feature>
<evidence type="ECO:0000313" key="7">
    <source>
        <dbReference type="EMBL" id="KUF86949.1"/>
    </source>
</evidence>
<dbReference type="GO" id="GO:0000278">
    <property type="term" value="P:mitotic cell cycle"/>
    <property type="evidence" value="ECO:0007669"/>
    <property type="project" value="TreeGrafter"/>
</dbReference>
<dbReference type="EMBL" id="LNFO01002140">
    <property type="protein sequence ID" value="KUF86949.1"/>
    <property type="molecule type" value="Genomic_DNA"/>
</dbReference>
<dbReference type="EMBL" id="LNFO01006039">
    <property type="protein sequence ID" value="KUF72796.1"/>
    <property type="molecule type" value="Genomic_DNA"/>
</dbReference>
<dbReference type="OrthoDB" id="190375at2759"/>
<evidence type="ECO:0000256" key="5">
    <source>
        <dbReference type="SAM" id="MobiDB-lite"/>
    </source>
</evidence>
<dbReference type="PROSITE" id="PS50096">
    <property type="entry name" value="IQ"/>
    <property type="match status" value="5"/>
</dbReference>
<feature type="region of interest" description="Disordered" evidence="5">
    <location>
        <begin position="1"/>
        <end position="28"/>
    </location>
</feature>
<keyword evidence="4" id="KW-0112">Calmodulin-binding</keyword>
<feature type="compositionally biased region" description="Polar residues" evidence="5">
    <location>
        <begin position="1"/>
        <end position="12"/>
    </location>
</feature>
<comment type="subcellular location">
    <subcellularLocation>
        <location evidence="1">Cytoplasm</location>
    </subcellularLocation>
</comment>
<dbReference type="Gene3D" id="1.25.40.10">
    <property type="entry name" value="Tetratricopeptide repeat domain"/>
    <property type="match status" value="1"/>
</dbReference>
<dbReference type="GO" id="GO:0000922">
    <property type="term" value="C:spindle pole"/>
    <property type="evidence" value="ECO:0007669"/>
    <property type="project" value="TreeGrafter"/>
</dbReference>
<keyword evidence="2" id="KW-0963">Cytoplasm</keyword>
<proteinExistence type="predicted"/>
<name>A0A0W8BLP4_PHYNI</name>
<protein>
    <submittedName>
        <fullName evidence="6">Uncharacterized protein</fullName>
    </submittedName>
</protein>
<dbReference type="InterPro" id="IPR000048">
    <property type="entry name" value="IQ_motif_EF-hand-BS"/>
</dbReference>
<accession>A0A0W8BLP4</accession>
<evidence type="ECO:0000313" key="6">
    <source>
        <dbReference type="EMBL" id="KUF72796.1"/>
    </source>
</evidence>
<dbReference type="SMART" id="SM00015">
    <property type="entry name" value="IQ"/>
    <property type="match status" value="5"/>
</dbReference>
<dbReference type="GO" id="GO:0005516">
    <property type="term" value="F:calmodulin binding"/>
    <property type="evidence" value="ECO:0007669"/>
    <property type="project" value="UniProtKB-KW"/>
</dbReference>
<dbReference type="InterPro" id="IPR011990">
    <property type="entry name" value="TPR-like_helical_dom_sf"/>
</dbReference>
<dbReference type="GO" id="GO:0005737">
    <property type="term" value="C:cytoplasm"/>
    <property type="evidence" value="ECO:0007669"/>
    <property type="project" value="UniProtKB-SubCell"/>
</dbReference>
<dbReference type="Pfam" id="PF00612">
    <property type="entry name" value="IQ"/>
    <property type="match status" value="2"/>
</dbReference>
<gene>
    <name evidence="7" type="ORF">AM587_10010201</name>
    <name evidence="6" type="ORF">AM587_10015860</name>
</gene>
<dbReference type="InterPro" id="IPR051185">
    <property type="entry name" value="ASPM"/>
</dbReference>
<organism evidence="6 8">
    <name type="scientific">Phytophthora nicotianae</name>
    <name type="common">Potato buckeye rot agent</name>
    <name type="synonym">Phytophthora parasitica</name>
    <dbReference type="NCBI Taxonomy" id="4792"/>
    <lineage>
        <taxon>Eukaryota</taxon>
        <taxon>Sar</taxon>
        <taxon>Stramenopiles</taxon>
        <taxon>Oomycota</taxon>
        <taxon>Peronosporomycetes</taxon>
        <taxon>Peronosporales</taxon>
        <taxon>Peronosporaceae</taxon>
        <taxon>Phytophthora</taxon>
    </lineage>
</organism>
<feature type="compositionally biased region" description="Polar residues" evidence="5">
    <location>
        <begin position="573"/>
        <end position="584"/>
    </location>
</feature>
<dbReference type="SUPFAM" id="SSF48452">
    <property type="entry name" value="TPR-like"/>
    <property type="match status" value="1"/>
</dbReference>
<feature type="region of interest" description="Disordered" evidence="5">
    <location>
        <begin position="53"/>
        <end position="76"/>
    </location>
</feature>
<evidence type="ECO:0000256" key="2">
    <source>
        <dbReference type="ARBA" id="ARBA00022490"/>
    </source>
</evidence>
<reference evidence="6 8" key="1">
    <citation type="submission" date="2015-11" db="EMBL/GenBank/DDBJ databases">
        <title>Genomes and virulence difference between two physiological races of Phytophthora nicotianae.</title>
        <authorList>
            <person name="Liu H."/>
            <person name="Ma X."/>
            <person name="Yu H."/>
            <person name="Fang D."/>
            <person name="Li Y."/>
            <person name="Wang X."/>
            <person name="Wang W."/>
            <person name="Dong Y."/>
            <person name="Xiao B."/>
        </authorList>
    </citation>
    <scope>NUCLEOTIDE SEQUENCE [LARGE SCALE GENOMIC DNA]</scope>
    <source>
        <strain evidence="8">race 0</strain>
        <strain evidence="6">Race 0</strain>
    </source>
</reference>
<comment type="caution">
    <text evidence="6">The sequence shown here is derived from an EMBL/GenBank/DDBJ whole genome shotgun (WGS) entry which is preliminary data.</text>
</comment>
<dbReference type="PANTHER" id="PTHR22706:SF1">
    <property type="entry name" value="ASSEMBLY FACTOR FOR SPINDLE MICROTUBULES"/>
    <property type="match status" value="1"/>
</dbReference>
<dbReference type="PANTHER" id="PTHR22706">
    <property type="entry name" value="ASSEMBLY FACTOR FOR SPINDLE MICROTUBULES"/>
    <property type="match status" value="1"/>
</dbReference>
<dbReference type="AlphaFoldDB" id="A0A0W8BLP4"/>
<dbReference type="Proteomes" id="UP000052943">
    <property type="component" value="Unassembled WGS sequence"/>
</dbReference>
<sequence length="1064" mass="122271">MATTQRPRQSTLQRRKRSPRPDVETTRLPYLRDAALRLKDSRHHVEPGAWTAPIIAEERHESEQNPSDTTNRPCIGAQGKKLKVKRANKYAPRLSPGLKYSKFPEDDSVGCVPKLPELDERVIILYHSSLKRAWKQQQKQLKDTRKTPSLTHYGHEAIYAATQIQKIVRGVIARREWRAFYCLRNQSAAARIQFAYRRTVVCRRVLARLAKKRNDRATQIQAWYRGHQCRDLLLYQHIRVMNQRIANFQKYIRGRRLWHIVMAIVHKRRSDLATEIQRCYRGWKGRQRAVAIRFEQNRYLRELIRESGIHAQCSRCNGCELDSCTEDSLFACFMVRYVGLHDFKGAKTLCEEGLRLFPSSAKFVFFYAILLQAMGEDIETFMVFLKRAKEIGITNDELSVVRIDSLSHCETHFFQPAHLLRPDDAQAFLDLAILCQSRDQLPRAEAHYAKALAQLPKDYVIPGYLHRVNMLDRMLLNYHRFCSIFNFRQVNVLQKEVFTAKKGKKVRLMVSKLNHYTAITPMDSPTTCRINALYLTDDEALSIMKISDSGDEDSKELKTGNTPKYAGARRRSSVNASMRQQTHRSASKEIPEQTPRMFSKTTAITQIYQQEIVGLNAKPSDLAQFSETRSKLRLSKTSAEFLLNALVFVDPVASEAEPSYQAYKSQVVHKVMLIPSILKRRQQHQSAMVCSRAAIDIERVYRGFRLRAEVRRERFLNAIRQKQADEMYRQLHENYMLRELRRSSAVAIQKIYKGYAFRKLLRLWQIQAGEIQRIFRGYRGRLRAAAFRDGTCTFYMAQRVFQRGVNISGHRVMLIIEKCGLSFRLDGYDLESCITYNGFFSHSSSMNLMCYLNWTYADSLCGREFTRKGDKISIRSVSSINRLTAECFVLCVGSTLSDLIVPLADCIQAINLRNFSAGDKETPLLPLPMTVDDTARLVEAIAERVILVPALRMATQDLKAKASAGFTISVQPPPNMHFTYQRKPNFRSSRPHANTSSSSALQFVYPVTDGLRGVSIGTKHFRKKCSRHAVQFTRCRCLLPIISTSAHIEAISRALAPPSKSSES</sequence>
<evidence type="ECO:0000256" key="4">
    <source>
        <dbReference type="ARBA" id="ARBA00022860"/>
    </source>
</evidence>
<dbReference type="GO" id="GO:0051295">
    <property type="term" value="P:establishment of meiotic spindle localization"/>
    <property type="evidence" value="ECO:0007669"/>
    <property type="project" value="TreeGrafter"/>
</dbReference>